<dbReference type="InterPro" id="IPR036887">
    <property type="entry name" value="HTH_APSES_sf"/>
</dbReference>
<dbReference type="AlphaFoldDB" id="A0A5J4STT0"/>
<name>A0A5J4STT0_9ZZZZ</name>
<organism evidence="2">
    <name type="scientific">termite gut metagenome</name>
    <dbReference type="NCBI Taxonomy" id="433724"/>
    <lineage>
        <taxon>unclassified sequences</taxon>
        <taxon>metagenomes</taxon>
        <taxon>organismal metagenomes</taxon>
    </lineage>
</organism>
<dbReference type="EMBL" id="SNRY01000063">
    <property type="protein sequence ID" value="KAA6348670.1"/>
    <property type="molecule type" value="Genomic_DNA"/>
</dbReference>
<protein>
    <recommendedName>
        <fullName evidence="1">KilA-N domain-containing protein</fullName>
    </recommendedName>
</protein>
<dbReference type="GO" id="GO:0003677">
    <property type="term" value="F:DNA binding"/>
    <property type="evidence" value="ECO:0007669"/>
    <property type="project" value="InterPro"/>
</dbReference>
<gene>
    <name evidence="2" type="ORF">EZS27_003903</name>
</gene>
<comment type="caution">
    <text evidence="2">The sequence shown here is derived from an EMBL/GenBank/DDBJ whole genome shotgun (WGS) entry which is preliminary data.</text>
</comment>
<sequence>MENGIKPFNIDKENLLRRINVEKGMISLTDLWKAAGSNPQQTPAKWQETESAKGFLLAVSRLLNIAKNDVLKSKQGKGGGTYAHKQVALEYAQYLDPQLGVLVNEVFFQRIEEEKNPDLAVNRAIKTYKKQGRSDKWIMERLEGKGIRNLFTSTLAEHGVNGEGYRDCTNAIYNPLLGGKAEMVRKERNLPKSANIRDNLSFIEL</sequence>
<dbReference type="SUPFAM" id="SSF54616">
    <property type="entry name" value="DNA-binding domain of Mlu1-box binding protein MBP1"/>
    <property type="match status" value="1"/>
</dbReference>
<dbReference type="Pfam" id="PF04383">
    <property type="entry name" value="KilA-N"/>
    <property type="match status" value="1"/>
</dbReference>
<accession>A0A5J4STT0</accession>
<evidence type="ECO:0000313" key="2">
    <source>
        <dbReference type="EMBL" id="KAA6348670.1"/>
    </source>
</evidence>
<evidence type="ECO:0000259" key="1">
    <source>
        <dbReference type="PROSITE" id="PS51301"/>
    </source>
</evidence>
<dbReference type="SMART" id="SM01252">
    <property type="entry name" value="KilA-N"/>
    <property type="match status" value="1"/>
</dbReference>
<feature type="domain" description="KilA-N" evidence="1">
    <location>
        <begin position="4"/>
        <end position="110"/>
    </location>
</feature>
<dbReference type="InterPro" id="IPR018004">
    <property type="entry name" value="KilA/APSES_HTH"/>
</dbReference>
<reference evidence="2" key="1">
    <citation type="submission" date="2019-03" db="EMBL/GenBank/DDBJ databases">
        <title>Single cell metagenomics reveals metabolic interactions within the superorganism composed of flagellate Streblomastix strix and complex community of Bacteroidetes bacteria on its surface.</title>
        <authorList>
            <person name="Treitli S.C."/>
            <person name="Kolisko M."/>
            <person name="Husnik F."/>
            <person name="Keeling P."/>
            <person name="Hampl V."/>
        </authorList>
    </citation>
    <scope>NUCLEOTIDE SEQUENCE</scope>
    <source>
        <strain evidence="2">STM</strain>
    </source>
</reference>
<proteinExistence type="predicted"/>
<dbReference type="InterPro" id="IPR017880">
    <property type="entry name" value="KilA_N"/>
</dbReference>
<dbReference type="PROSITE" id="PS51301">
    <property type="entry name" value="KILA_N"/>
    <property type="match status" value="1"/>
</dbReference>